<dbReference type="InterPro" id="IPR032675">
    <property type="entry name" value="LRR_dom_sf"/>
</dbReference>
<feature type="compositionally biased region" description="Low complexity" evidence="6">
    <location>
        <begin position="261"/>
        <end position="272"/>
    </location>
</feature>
<dbReference type="GO" id="GO:0030620">
    <property type="term" value="F:U2 snRNA binding"/>
    <property type="evidence" value="ECO:0007669"/>
    <property type="project" value="InterPro"/>
</dbReference>
<organism evidence="8 9">
    <name type="scientific">Triparma verrucosa</name>
    <dbReference type="NCBI Taxonomy" id="1606542"/>
    <lineage>
        <taxon>Eukaryota</taxon>
        <taxon>Sar</taxon>
        <taxon>Stramenopiles</taxon>
        <taxon>Ochrophyta</taxon>
        <taxon>Bolidophyceae</taxon>
        <taxon>Parmales</taxon>
        <taxon>Triparmaceae</taxon>
        <taxon>Triparma</taxon>
    </lineage>
</organism>
<evidence type="ECO:0000256" key="1">
    <source>
        <dbReference type="ARBA" id="ARBA00004123"/>
    </source>
</evidence>
<dbReference type="AlphaFoldDB" id="A0A9W7BS89"/>
<dbReference type="EMBL" id="BRXX01000169">
    <property type="protein sequence ID" value="GMH95511.1"/>
    <property type="molecule type" value="Genomic_DNA"/>
</dbReference>
<dbReference type="Gene3D" id="1.10.720.30">
    <property type="entry name" value="SAP domain"/>
    <property type="match status" value="1"/>
</dbReference>
<feature type="compositionally biased region" description="Acidic residues" evidence="6">
    <location>
        <begin position="240"/>
        <end position="258"/>
    </location>
</feature>
<evidence type="ECO:0000256" key="3">
    <source>
        <dbReference type="ARBA" id="ARBA00022737"/>
    </source>
</evidence>
<feature type="region of interest" description="Disordered" evidence="6">
    <location>
        <begin position="232"/>
        <end position="330"/>
    </location>
</feature>
<dbReference type="PANTHER" id="PTHR10552">
    <property type="entry name" value="U2 SMALL NUCLEAR RIBONUCLEOPROTEIN A"/>
    <property type="match status" value="1"/>
</dbReference>
<dbReference type="InterPro" id="IPR025856">
    <property type="entry name" value="HeH/LEM_domain"/>
</dbReference>
<evidence type="ECO:0000256" key="4">
    <source>
        <dbReference type="ARBA" id="ARBA00023242"/>
    </source>
</evidence>
<proteinExistence type="inferred from homology"/>
<dbReference type="SUPFAM" id="SSF52058">
    <property type="entry name" value="L domain-like"/>
    <property type="match status" value="1"/>
</dbReference>
<evidence type="ECO:0000256" key="6">
    <source>
        <dbReference type="SAM" id="MobiDB-lite"/>
    </source>
</evidence>
<dbReference type="CDD" id="cd12935">
    <property type="entry name" value="LEM_like"/>
    <property type="match status" value="1"/>
</dbReference>
<keyword evidence="4" id="KW-0539">Nucleus</keyword>
<comment type="subcellular location">
    <subcellularLocation>
        <location evidence="1">Nucleus</location>
    </subcellularLocation>
</comment>
<evidence type="ECO:0000313" key="9">
    <source>
        <dbReference type="Proteomes" id="UP001165160"/>
    </source>
</evidence>
<dbReference type="GO" id="GO:0000398">
    <property type="term" value="P:mRNA splicing, via spliceosome"/>
    <property type="evidence" value="ECO:0007669"/>
    <property type="project" value="InterPro"/>
</dbReference>
<dbReference type="InterPro" id="IPR044640">
    <property type="entry name" value="RU2A"/>
</dbReference>
<dbReference type="InterPro" id="IPR036361">
    <property type="entry name" value="SAP_dom_sf"/>
</dbReference>
<evidence type="ECO:0000256" key="2">
    <source>
        <dbReference type="ARBA" id="ARBA00022614"/>
    </source>
</evidence>
<sequence>MPRLTAPFILSRPITYSPLLLREIDFRSSSIPSLENLLILRDQLDSYDFTDNDLPSLTNLPRLTRCKEMNLSSNIIETLQSDLSSRLPNLEILTLTSNSLKTIRSILPILSCTSLRYLSLLGNGVTGKKYYRMIIIGHLKNLKVLDYKKITSSEREKSSAFLKSSICTDLLSSLKSSSSTSETLEEVDSAPLVTAGTRSFTVDDKKLIKSMIEQAKSAEVIDVIQEYVKRGEMPPRSVMGEEEKEEEEKEQLIEEEKEEPTATATATAPAPASKKRPRSTSNASVTSDTSKGSGKRSRANSSASKDSKVSKKSKTSKTVETEEKTVTEENFAKLTVAKLKDLMKEKGIEIPKKAKKAELVKILEES</sequence>
<protein>
    <recommendedName>
        <fullName evidence="7">HeH/LEM domain-containing protein</fullName>
    </recommendedName>
</protein>
<comment type="similarity">
    <text evidence="5">Belongs to the U2 small nuclear ribonucleoprotein A family.</text>
</comment>
<dbReference type="Proteomes" id="UP001165160">
    <property type="component" value="Unassembled WGS sequence"/>
</dbReference>
<feature type="domain" description="HeH/LEM" evidence="7">
    <location>
        <begin position="333"/>
        <end position="365"/>
    </location>
</feature>
<keyword evidence="9" id="KW-1185">Reference proteome</keyword>
<feature type="compositionally biased region" description="Basic and acidic residues" evidence="6">
    <location>
        <begin position="317"/>
        <end position="330"/>
    </location>
</feature>
<evidence type="ECO:0000259" key="7">
    <source>
        <dbReference type="Pfam" id="PF12949"/>
    </source>
</evidence>
<keyword evidence="2" id="KW-0433">Leucine-rich repeat</keyword>
<dbReference type="PANTHER" id="PTHR10552:SF6">
    <property type="entry name" value="U2 SMALL NUCLEAR RIBONUCLEOPROTEIN A"/>
    <property type="match status" value="1"/>
</dbReference>
<evidence type="ECO:0000313" key="8">
    <source>
        <dbReference type="EMBL" id="GMH95511.1"/>
    </source>
</evidence>
<gene>
    <name evidence="8" type="ORF">TrVE_jg785</name>
</gene>
<reference evidence="9" key="1">
    <citation type="journal article" date="2023" name="Commun. Biol.">
        <title>Genome analysis of Parmales, the sister group of diatoms, reveals the evolutionary specialization of diatoms from phago-mixotrophs to photoautotrophs.</title>
        <authorList>
            <person name="Ban H."/>
            <person name="Sato S."/>
            <person name="Yoshikawa S."/>
            <person name="Yamada K."/>
            <person name="Nakamura Y."/>
            <person name="Ichinomiya M."/>
            <person name="Sato N."/>
            <person name="Blanc-Mathieu R."/>
            <person name="Endo H."/>
            <person name="Kuwata A."/>
            <person name="Ogata H."/>
        </authorList>
    </citation>
    <scope>NUCLEOTIDE SEQUENCE [LARGE SCALE GENOMIC DNA]</scope>
    <source>
        <strain evidence="9">NIES 3699</strain>
    </source>
</reference>
<dbReference type="Pfam" id="PF14580">
    <property type="entry name" value="LRR_9"/>
    <property type="match status" value="1"/>
</dbReference>
<dbReference type="Gene3D" id="3.80.10.10">
    <property type="entry name" value="Ribonuclease Inhibitor"/>
    <property type="match status" value="1"/>
</dbReference>
<evidence type="ECO:0000256" key="5">
    <source>
        <dbReference type="ARBA" id="ARBA00024196"/>
    </source>
</evidence>
<keyword evidence="3" id="KW-0677">Repeat</keyword>
<dbReference type="GO" id="GO:0005686">
    <property type="term" value="C:U2 snRNP"/>
    <property type="evidence" value="ECO:0007669"/>
    <property type="project" value="TreeGrafter"/>
</dbReference>
<feature type="compositionally biased region" description="Polar residues" evidence="6">
    <location>
        <begin position="279"/>
        <end position="292"/>
    </location>
</feature>
<accession>A0A9W7BS89</accession>
<dbReference type="Pfam" id="PF12949">
    <property type="entry name" value="HeH"/>
    <property type="match status" value="1"/>
</dbReference>
<comment type="caution">
    <text evidence="8">The sequence shown here is derived from an EMBL/GenBank/DDBJ whole genome shotgun (WGS) entry which is preliminary data.</text>
</comment>
<name>A0A9W7BS89_9STRA</name>